<dbReference type="InterPro" id="IPR003593">
    <property type="entry name" value="AAA+_ATPase"/>
</dbReference>
<dbReference type="PANTHER" id="PTHR19229:SF250">
    <property type="entry name" value="ABC TRANSPORTER DOMAIN-CONTAINING PROTEIN-RELATED"/>
    <property type="match status" value="1"/>
</dbReference>
<dbReference type="PANTHER" id="PTHR19229">
    <property type="entry name" value="ATP-BINDING CASSETTE TRANSPORTER SUBFAMILY A ABCA"/>
    <property type="match status" value="1"/>
</dbReference>
<dbReference type="Pfam" id="PF00005">
    <property type="entry name" value="ABC_tran"/>
    <property type="match status" value="2"/>
</dbReference>
<dbReference type="GO" id="GO:0016887">
    <property type="term" value="F:ATP hydrolysis activity"/>
    <property type="evidence" value="ECO:0007669"/>
    <property type="project" value="InterPro"/>
</dbReference>
<evidence type="ECO:0000256" key="3">
    <source>
        <dbReference type="ARBA" id="ARBA00022741"/>
    </source>
</evidence>
<accession>A0A3S3PHC4</accession>
<dbReference type="Pfam" id="PF23321">
    <property type="entry name" value="R1_ABCA1"/>
    <property type="match status" value="1"/>
</dbReference>
<keyword evidence="6 7" id="KW-0472">Membrane</keyword>
<feature type="transmembrane region" description="Helical" evidence="7">
    <location>
        <begin position="12"/>
        <end position="32"/>
    </location>
</feature>
<dbReference type="GO" id="GO:0005524">
    <property type="term" value="F:ATP binding"/>
    <property type="evidence" value="ECO:0007669"/>
    <property type="project" value="UniProtKB-KW"/>
</dbReference>
<keyword evidence="4 9" id="KW-0067">ATP-binding</keyword>
<gene>
    <name evidence="9" type="ORF">B4U79_01059</name>
</gene>
<feature type="domain" description="ABC transporter" evidence="8">
    <location>
        <begin position="487"/>
        <end position="717"/>
    </location>
</feature>
<dbReference type="InterPro" id="IPR003439">
    <property type="entry name" value="ABC_transporter-like_ATP-bd"/>
</dbReference>
<reference evidence="9 10" key="1">
    <citation type="journal article" date="2018" name="Gigascience">
        <title>Genomes of trombidid mites reveal novel predicted allergens and laterally-transferred genes associated with secondary metabolism.</title>
        <authorList>
            <person name="Dong X."/>
            <person name="Chaisiri K."/>
            <person name="Xia D."/>
            <person name="Armstrong S.D."/>
            <person name="Fang Y."/>
            <person name="Donnelly M.J."/>
            <person name="Kadowaki T."/>
            <person name="McGarry J.W."/>
            <person name="Darby A.C."/>
            <person name="Makepeace B.L."/>
        </authorList>
    </citation>
    <scope>NUCLEOTIDE SEQUENCE [LARGE SCALE GENOMIC DNA]</scope>
    <source>
        <strain evidence="9">UoL-WK</strain>
    </source>
</reference>
<keyword evidence="2 7" id="KW-0812">Transmembrane</keyword>
<comment type="caution">
    <text evidence="9">The sequence shown here is derived from an EMBL/GenBank/DDBJ whole genome shotgun (WGS) entry which is preliminary data.</text>
</comment>
<dbReference type="InterPro" id="IPR027417">
    <property type="entry name" value="P-loop_NTPase"/>
</dbReference>
<feature type="transmembrane region" description="Helical" evidence="7">
    <location>
        <begin position="367"/>
        <end position="386"/>
    </location>
</feature>
<sequence>EITLRKNSVKVTFLEVVIPFFLLSVLIFENNLPNVLEKKEKSISKDHYDCGPYQTVFVYYVPETEFTNKVMRNVKEQSICALVLIPKNDPSELDRDLEYIHLNVTPSSISKRLDFTNKSVIFGGVVFRARRDRDLLYNYPHNSFHINIKPAKLGLSPNVIYAGDASNIRKQLKNIASFLQLINKAALFVLNEQNFARLVSAKNVTDHFINISDLKPIEDSDFFLLFAFFVIFAVTTPLIVLIARIVDEKSSGLRELMTIFGVRDHTYFFSLFVIYFSMLLLIALMLIGAVMHHFNAVTLFLLLFTYSASSVLFTMAFTTLFQSRATAVASFLFVWFGSVDLMAVVIRKPGPNTIYSILRGDVSLPDWVHLAICCFATPNYGLNMYLSLIEEGGIFDGRSVKITDLFKMRYKYTHLCPGSVLIAMTVSCFVWLIFLWYIKKVWPWQRTSLPFHFPITQFFHKEKERSKSEKENYIYFEPVEKELKDGIRFESLRKEYDQGLEVLCDISFHVHYGQITTILGRSGSGKTTLIRTAIGLERPTTGQILFDGYSVAKHRDYITKNVGVCTQKTTLFSQLTVEEHVYFFSLLKGFNKETIEDEIQRIVSAFHLLDFRKWKVASLSASAEKLLQLGIGFIGKPKMLILDEPTTGLDVETRRKIWDRLLSVKKESLILMTTSLIDEAEFLADRIAILSQGEIKCCGSINFLKRVFDVGYQLKMTKTTHFKPKACLGVLKRILATVQVRDDTESLMIYEFNQNECSKLPMLFDELEALKEQLGVKRYSVNTTSMEDIFIKADNMLEETMDPTKKSSKIADKGATIPALDIELNPKKFQKFFALLLKRYHSAKREIFVVLFYLTWVAFFTYQMHYILHKHRTTVIESWKRGIDYHQFGYAPSHKRVIGICGGEKTYCEIVKRVGTSFGIDISFFRGGKMKTYVHRTMTISPKNLHFAVRKAKNSTYFIYYNDEAIYSKLIAIILFYNSVLQEISQSTTNLVTFSVETFKELNFEQSPAKYFYFQFPREYQNFVLEIVYVFLKLMNTTFSRTVVILLEYVVFFSQCLPVHDFAYNLGLISTYTSNKYYCQQARELSKKNCTEISDTSLFKKCCIESEESDIDGINSMLQDMRAFAGISSPAFVTLICVSVLIAIELVNSMRFLKTFVDVAYKQPPYEDVDVKAEREKTLAIVERNDFENKSLVAYNLTKKMDKVLIVDHLSFTVENKDSFAILGLSNSGKTTVIQLIIGEIPPTSGQLRLESLLLSERRDSYRRHIGYCPQNVEPFVDNLSGIEMLYLFARLRGVQERKIKEVVEDIVKYFEMENYVLDVVTSYTLVNKRKLALAIALIGWPSLLVLDEPTFGIDFASKKRLWRIIEAWKRRKECTLILASHSLDECEILSERIAFLVRGEFRCLGSAQHLRSEFGGGFMIVIRLSPDLTYQQEIEALIAQLLPSAKLRDSYNTVRHYHISERTTNLAQIFAALENIKSKYKIEDYKIVESTLERFFLSFAKKTYAA</sequence>
<name>A0A3S3PHC4_9ACAR</name>
<dbReference type="Gene3D" id="3.40.50.300">
    <property type="entry name" value="P-loop containing nucleotide triphosphate hydrolases"/>
    <property type="match status" value="2"/>
</dbReference>
<feature type="transmembrane region" description="Helical" evidence="7">
    <location>
        <begin position="847"/>
        <end position="868"/>
    </location>
</feature>
<dbReference type="EMBL" id="NCKU01002404">
    <property type="protein sequence ID" value="RWS09651.1"/>
    <property type="molecule type" value="Genomic_DNA"/>
</dbReference>
<evidence type="ECO:0000256" key="1">
    <source>
        <dbReference type="ARBA" id="ARBA00004141"/>
    </source>
</evidence>
<dbReference type="OrthoDB" id="10255969at2759"/>
<keyword evidence="5 7" id="KW-1133">Transmembrane helix</keyword>
<feature type="non-terminal residue" evidence="9">
    <location>
        <position position="1"/>
    </location>
</feature>
<proteinExistence type="predicted"/>
<feature type="transmembrane region" description="Helical" evidence="7">
    <location>
        <begin position="299"/>
        <end position="321"/>
    </location>
</feature>
<evidence type="ECO:0000313" key="10">
    <source>
        <dbReference type="Proteomes" id="UP000285301"/>
    </source>
</evidence>
<dbReference type="InterPro" id="IPR056264">
    <property type="entry name" value="R2_ABCA1-4-like"/>
</dbReference>
<keyword evidence="3" id="KW-0547">Nucleotide-binding</keyword>
<feature type="domain" description="ABC transporter" evidence="8">
    <location>
        <begin position="1192"/>
        <end position="1424"/>
    </location>
</feature>
<dbReference type="Proteomes" id="UP000285301">
    <property type="component" value="Unassembled WGS sequence"/>
</dbReference>
<keyword evidence="10" id="KW-1185">Reference proteome</keyword>
<dbReference type="STRING" id="1965070.A0A3S3PHC4"/>
<evidence type="ECO:0000259" key="8">
    <source>
        <dbReference type="PROSITE" id="PS50893"/>
    </source>
</evidence>
<evidence type="ECO:0000256" key="4">
    <source>
        <dbReference type="ARBA" id="ARBA00022840"/>
    </source>
</evidence>
<dbReference type="GO" id="GO:0140359">
    <property type="term" value="F:ABC-type transporter activity"/>
    <property type="evidence" value="ECO:0007669"/>
    <property type="project" value="InterPro"/>
</dbReference>
<organism evidence="9 10">
    <name type="scientific">Dinothrombium tinctorium</name>
    <dbReference type="NCBI Taxonomy" id="1965070"/>
    <lineage>
        <taxon>Eukaryota</taxon>
        <taxon>Metazoa</taxon>
        <taxon>Ecdysozoa</taxon>
        <taxon>Arthropoda</taxon>
        <taxon>Chelicerata</taxon>
        <taxon>Arachnida</taxon>
        <taxon>Acari</taxon>
        <taxon>Acariformes</taxon>
        <taxon>Trombidiformes</taxon>
        <taxon>Prostigmata</taxon>
        <taxon>Anystina</taxon>
        <taxon>Parasitengona</taxon>
        <taxon>Trombidioidea</taxon>
        <taxon>Trombidiidae</taxon>
        <taxon>Dinothrombium</taxon>
    </lineage>
</organism>
<dbReference type="PROSITE" id="PS50893">
    <property type="entry name" value="ABC_TRANSPORTER_2"/>
    <property type="match status" value="2"/>
</dbReference>
<feature type="transmembrane region" description="Helical" evidence="7">
    <location>
        <begin position="418"/>
        <end position="438"/>
    </location>
</feature>
<feature type="transmembrane region" description="Helical" evidence="7">
    <location>
        <begin position="327"/>
        <end position="346"/>
    </location>
</feature>
<dbReference type="Pfam" id="PF12698">
    <property type="entry name" value="ABC2_membrane_3"/>
    <property type="match status" value="1"/>
</dbReference>
<feature type="transmembrane region" description="Helical" evidence="7">
    <location>
        <begin position="266"/>
        <end position="287"/>
    </location>
</feature>
<feature type="transmembrane region" description="Helical" evidence="7">
    <location>
        <begin position="1123"/>
        <end position="1144"/>
    </location>
</feature>
<evidence type="ECO:0000256" key="5">
    <source>
        <dbReference type="ARBA" id="ARBA00022989"/>
    </source>
</evidence>
<dbReference type="SMART" id="SM00382">
    <property type="entry name" value="AAA"/>
    <property type="match status" value="2"/>
</dbReference>
<feature type="transmembrane region" description="Helical" evidence="7">
    <location>
        <begin position="222"/>
        <end position="246"/>
    </location>
</feature>
<dbReference type="InterPro" id="IPR026082">
    <property type="entry name" value="ABCA"/>
</dbReference>
<evidence type="ECO:0000256" key="7">
    <source>
        <dbReference type="SAM" id="Phobius"/>
    </source>
</evidence>
<dbReference type="CDD" id="cd03263">
    <property type="entry name" value="ABC_subfamily_A"/>
    <property type="match status" value="2"/>
</dbReference>
<dbReference type="SUPFAM" id="SSF52540">
    <property type="entry name" value="P-loop containing nucleoside triphosphate hydrolases"/>
    <property type="match status" value="2"/>
</dbReference>
<evidence type="ECO:0000256" key="2">
    <source>
        <dbReference type="ARBA" id="ARBA00022692"/>
    </source>
</evidence>
<dbReference type="GO" id="GO:0016020">
    <property type="term" value="C:membrane"/>
    <property type="evidence" value="ECO:0007669"/>
    <property type="project" value="UniProtKB-SubCell"/>
</dbReference>
<protein>
    <submittedName>
        <fullName evidence="9">ATP-binding cassette sub-family A member 1-like protein</fullName>
    </submittedName>
</protein>
<evidence type="ECO:0000256" key="6">
    <source>
        <dbReference type="ARBA" id="ARBA00023136"/>
    </source>
</evidence>
<evidence type="ECO:0000313" key="9">
    <source>
        <dbReference type="EMBL" id="RWS09651.1"/>
    </source>
</evidence>
<comment type="subcellular location">
    <subcellularLocation>
        <location evidence="1">Membrane</location>
        <topology evidence="1">Multi-pass membrane protein</topology>
    </subcellularLocation>
</comment>
<dbReference type="InterPro" id="IPR013525">
    <property type="entry name" value="ABC2_TM"/>
</dbReference>